<dbReference type="Proteomes" id="UP000194236">
    <property type="component" value="Unassembled WGS sequence"/>
</dbReference>
<gene>
    <name evidence="1" type="ORF">BLA29_006526</name>
</gene>
<name>A0A1Y3BB42_EURMA</name>
<sequence length="133" mass="15784">MNFQEFQYLITIRMSQSSENRKTVQNAKIILEFQNNRKNQKQKITFNTRLESGENYSQVIVSEMATDQFDLITMEWSDGSLIELREKSIFVDSIRIISLSKINDNQQQQNLEMIFNPESKEITNRNSVRFHKI</sequence>
<evidence type="ECO:0000313" key="2">
    <source>
        <dbReference type="Proteomes" id="UP000194236"/>
    </source>
</evidence>
<evidence type="ECO:0008006" key="3">
    <source>
        <dbReference type="Google" id="ProtNLM"/>
    </source>
</evidence>
<reference evidence="1 2" key="1">
    <citation type="submission" date="2017-03" db="EMBL/GenBank/DDBJ databases">
        <title>Genome Survey of Euroglyphus maynei.</title>
        <authorList>
            <person name="Arlian L.G."/>
            <person name="Morgan M.S."/>
            <person name="Rider S.D."/>
        </authorList>
    </citation>
    <scope>NUCLEOTIDE SEQUENCE [LARGE SCALE GENOMIC DNA]</scope>
    <source>
        <strain evidence="1">Arlian Lab</strain>
        <tissue evidence="1">Whole body</tissue>
    </source>
</reference>
<comment type="caution">
    <text evidence="1">The sequence shown here is derived from an EMBL/GenBank/DDBJ whole genome shotgun (WGS) entry which is preliminary data.</text>
</comment>
<keyword evidence="2" id="KW-1185">Reference proteome</keyword>
<protein>
    <recommendedName>
        <fullName evidence="3">PLAT domain-containing protein</fullName>
    </recommendedName>
</protein>
<dbReference type="AlphaFoldDB" id="A0A1Y3BB42"/>
<dbReference type="Gene3D" id="2.60.60.20">
    <property type="entry name" value="PLAT/LH2 domain"/>
    <property type="match status" value="1"/>
</dbReference>
<proteinExistence type="predicted"/>
<organism evidence="1 2">
    <name type="scientific">Euroglyphus maynei</name>
    <name type="common">Mayne's house dust mite</name>
    <dbReference type="NCBI Taxonomy" id="6958"/>
    <lineage>
        <taxon>Eukaryota</taxon>
        <taxon>Metazoa</taxon>
        <taxon>Ecdysozoa</taxon>
        <taxon>Arthropoda</taxon>
        <taxon>Chelicerata</taxon>
        <taxon>Arachnida</taxon>
        <taxon>Acari</taxon>
        <taxon>Acariformes</taxon>
        <taxon>Sarcoptiformes</taxon>
        <taxon>Astigmata</taxon>
        <taxon>Psoroptidia</taxon>
        <taxon>Analgoidea</taxon>
        <taxon>Pyroglyphidae</taxon>
        <taxon>Pyroglyphinae</taxon>
        <taxon>Euroglyphus</taxon>
    </lineage>
</organism>
<evidence type="ECO:0000313" key="1">
    <source>
        <dbReference type="EMBL" id="OTF76435.1"/>
    </source>
</evidence>
<accession>A0A1Y3BB42</accession>
<dbReference type="EMBL" id="MUJZ01037492">
    <property type="protein sequence ID" value="OTF76435.1"/>
    <property type="molecule type" value="Genomic_DNA"/>
</dbReference>